<evidence type="ECO:0000313" key="3">
    <source>
        <dbReference type="EnsemblMetazoa" id="CJA36771.1"/>
    </source>
</evidence>
<organism evidence="3 4">
    <name type="scientific">Caenorhabditis japonica</name>
    <dbReference type="NCBI Taxonomy" id="281687"/>
    <lineage>
        <taxon>Eukaryota</taxon>
        <taxon>Metazoa</taxon>
        <taxon>Ecdysozoa</taxon>
        <taxon>Nematoda</taxon>
        <taxon>Chromadorea</taxon>
        <taxon>Rhabditida</taxon>
        <taxon>Rhabditina</taxon>
        <taxon>Rhabditomorpha</taxon>
        <taxon>Rhabditoidea</taxon>
        <taxon>Rhabditidae</taxon>
        <taxon>Peloderinae</taxon>
        <taxon>Caenorhabditis</taxon>
    </lineage>
</organism>
<dbReference type="InterPro" id="IPR000792">
    <property type="entry name" value="Tscrpt_reg_LuxR_C"/>
</dbReference>
<comment type="subcellular location">
    <subcellularLocation>
        <location evidence="1">Nucleus</location>
    </subcellularLocation>
</comment>
<sequence>MKSSPHRPSIELLFKRGLGSAEIARRLQISSSTVRNVVAAIKKRGDASEVKKSGRPRSVNTRNTRAIIKKRIIRNDGLSLNRMASQLGIARSTVQSIVKNDLKLKSYKLRRGQYLSDKSKAMRLEKCRKLLQHFQVRRVSDVIWTDEKIFTIEPLPNRQNQRQLLSKDDSMSPKRRLAHNRLFPKSVMVWAGITATEVNEYVYLGRLLNHNNELEPELHRRRRAAWAAFNNIKNTTDALSCPRIRAQLFDSIVLPALTYGSEVWTFTQALSERVRVTHAALERRLVGISLSEQRQRNLHREDIRAQSEVRDPLLVIKKKKLGWAGHIMRRNDGRWTRLVQEWYPIGEKRPVGRPRMRWCDSLQKEISLFDGKNLETHWSTIAKDRMAWKAVIRDHIR</sequence>
<keyword evidence="4" id="KW-1185">Reference proteome</keyword>
<name>A0A8R1EMP8_CAEJA</name>
<feature type="domain" description="HTH luxR-type" evidence="2">
    <location>
        <begin position="17"/>
        <end position="44"/>
    </location>
</feature>
<evidence type="ECO:0000256" key="1">
    <source>
        <dbReference type="ARBA" id="ARBA00004123"/>
    </source>
</evidence>
<dbReference type="PANTHER" id="PTHR46068">
    <property type="entry name" value="PROTEIN CBG27172"/>
    <property type="match status" value="1"/>
</dbReference>
<dbReference type="EnsemblMetazoa" id="CJA36771.1">
    <property type="protein sequence ID" value="CJA36771.1"/>
    <property type="gene ID" value="WBGene00212618"/>
</dbReference>
<evidence type="ECO:0000259" key="2">
    <source>
        <dbReference type="PROSITE" id="PS00622"/>
    </source>
</evidence>
<dbReference type="InterPro" id="IPR009057">
    <property type="entry name" value="Homeodomain-like_sf"/>
</dbReference>
<dbReference type="Gene3D" id="1.10.10.10">
    <property type="entry name" value="Winged helix-like DNA-binding domain superfamily/Winged helix DNA-binding domain"/>
    <property type="match status" value="1"/>
</dbReference>
<evidence type="ECO:0000313" key="4">
    <source>
        <dbReference type="Proteomes" id="UP000005237"/>
    </source>
</evidence>
<dbReference type="PANTHER" id="PTHR46068:SF1">
    <property type="entry name" value="TRANSPOSASE IS30-LIKE HTH DOMAIN-CONTAINING PROTEIN"/>
    <property type="match status" value="1"/>
</dbReference>
<dbReference type="PROSITE" id="PS00622">
    <property type="entry name" value="HTH_LUXR_1"/>
    <property type="match status" value="1"/>
</dbReference>
<dbReference type="GO" id="GO:0005634">
    <property type="term" value="C:nucleus"/>
    <property type="evidence" value="ECO:0007669"/>
    <property type="project" value="UniProtKB-SubCell"/>
</dbReference>
<dbReference type="Gene3D" id="3.30.420.10">
    <property type="entry name" value="Ribonuclease H-like superfamily/Ribonuclease H"/>
    <property type="match status" value="1"/>
</dbReference>
<dbReference type="GO" id="GO:0006355">
    <property type="term" value="P:regulation of DNA-templated transcription"/>
    <property type="evidence" value="ECO:0007669"/>
    <property type="project" value="InterPro"/>
</dbReference>
<dbReference type="AlphaFoldDB" id="A0A8R1EMP8"/>
<dbReference type="Proteomes" id="UP000005237">
    <property type="component" value="Unassembled WGS sequence"/>
</dbReference>
<protein>
    <submittedName>
        <fullName evidence="3">HTH luxR-type domain-containing protein</fullName>
    </submittedName>
</protein>
<dbReference type="InterPro" id="IPR036397">
    <property type="entry name" value="RNaseH_sf"/>
</dbReference>
<reference evidence="3" key="2">
    <citation type="submission" date="2022-06" db="UniProtKB">
        <authorList>
            <consortium name="EnsemblMetazoa"/>
        </authorList>
    </citation>
    <scope>IDENTIFICATION</scope>
    <source>
        <strain evidence="3">DF5081</strain>
    </source>
</reference>
<dbReference type="InterPro" id="IPR036388">
    <property type="entry name" value="WH-like_DNA-bd_sf"/>
</dbReference>
<dbReference type="GO" id="GO:0003676">
    <property type="term" value="F:nucleic acid binding"/>
    <property type="evidence" value="ECO:0007669"/>
    <property type="project" value="InterPro"/>
</dbReference>
<reference evidence="4" key="1">
    <citation type="submission" date="2010-08" db="EMBL/GenBank/DDBJ databases">
        <authorList>
            <consortium name="Caenorhabditis japonica Sequencing Consortium"/>
            <person name="Wilson R.K."/>
        </authorList>
    </citation>
    <scope>NUCLEOTIDE SEQUENCE [LARGE SCALE GENOMIC DNA]</scope>
    <source>
        <strain evidence="4">DF5081</strain>
    </source>
</reference>
<accession>A0A8R1EMP8</accession>
<proteinExistence type="predicted"/>
<dbReference type="SUPFAM" id="SSF46689">
    <property type="entry name" value="Homeodomain-like"/>
    <property type="match status" value="1"/>
</dbReference>